<accession>A0AAN6MYF7</accession>
<dbReference type="Pfam" id="PF00450">
    <property type="entry name" value="Peptidase_S10"/>
    <property type="match status" value="1"/>
</dbReference>
<evidence type="ECO:0000313" key="8">
    <source>
        <dbReference type="Proteomes" id="UP001303473"/>
    </source>
</evidence>
<keyword evidence="8" id="KW-1185">Reference proteome</keyword>
<evidence type="ECO:0000313" key="7">
    <source>
        <dbReference type="EMBL" id="KAK3934538.1"/>
    </source>
</evidence>
<reference evidence="8" key="1">
    <citation type="journal article" date="2023" name="Mol. Phylogenet. Evol.">
        <title>Genome-scale phylogeny and comparative genomics of the fungal order Sordariales.</title>
        <authorList>
            <person name="Hensen N."/>
            <person name="Bonometti L."/>
            <person name="Westerberg I."/>
            <person name="Brannstrom I.O."/>
            <person name="Guillou S."/>
            <person name="Cros-Aarteil S."/>
            <person name="Calhoun S."/>
            <person name="Haridas S."/>
            <person name="Kuo A."/>
            <person name="Mondo S."/>
            <person name="Pangilinan J."/>
            <person name="Riley R."/>
            <person name="LaButti K."/>
            <person name="Andreopoulos B."/>
            <person name="Lipzen A."/>
            <person name="Chen C."/>
            <person name="Yan M."/>
            <person name="Daum C."/>
            <person name="Ng V."/>
            <person name="Clum A."/>
            <person name="Steindorff A."/>
            <person name="Ohm R.A."/>
            <person name="Martin F."/>
            <person name="Silar P."/>
            <person name="Natvig D.O."/>
            <person name="Lalanne C."/>
            <person name="Gautier V."/>
            <person name="Ament-Velasquez S.L."/>
            <person name="Kruys A."/>
            <person name="Hutchinson M.I."/>
            <person name="Powell A.J."/>
            <person name="Barry K."/>
            <person name="Miller A.N."/>
            <person name="Grigoriev I.V."/>
            <person name="Debuchy R."/>
            <person name="Gladieux P."/>
            <person name="Hiltunen Thoren M."/>
            <person name="Johannesson H."/>
        </authorList>
    </citation>
    <scope>NUCLEOTIDE SEQUENCE [LARGE SCALE GENOMIC DNA]</scope>
    <source>
        <strain evidence="8">CBS 340.73</strain>
    </source>
</reference>
<comment type="caution">
    <text evidence="7">The sequence shown here is derived from an EMBL/GenBank/DDBJ whole genome shotgun (WGS) entry which is preliminary data.</text>
</comment>
<evidence type="ECO:0000256" key="3">
    <source>
        <dbReference type="ARBA" id="ARBA00022670"/>
    </source>
</evidence>
<proteinExistence type="inferred from homology"/>
<evidence type="ECO:0000256" key="4">
    <source>
        <dbReference type="ARBA" id="ARBA00022801"/>
    </source>
</evidence>
<evidence type="ECO:0000256" key="2">
    <source>
        <dbReference type="ARBA" id="ARBA00022645"/>
    </source>
</evidence>
<name>A0AAN6MYF7_9PEZI</name>
<dbReference type="EC" id="3.4.16.-" evidence="6"/>
<keyword evidence="5" id="KW-0325">Glycoprotein</keyword>
<dbReference type="InterPro" id="IPR001563">
    <property type="entry name" value="Peptidase_S10"/>
</dbReference>
<feature type="signal peptide" evidence="6">
    <location>
        <begin position="1"/>
        <end position="19"/>
    </location>
</feature>
<gene>
    <name evidence="7" type="ORF">QBC46DRAFT_426742</name>
</gene>
<dbReference type="PROSITE" id="PS00131">
    <property type="entry name" value="CARBOXYPEPT_SER_SER"/>
    <property type="match status" value="1"/>
</dbReference>
<evidence type="ECO:0000256" key="5">
    <source>
        <dbReference type="ARBA" id="ARBA00023180"/>
    </source>
</evidence>
<keyword evidence="3 6" id="KW-0645">Protease</keyword>
<keyword evidence="6" id="KW-0732">Signal</keyword>
<dbReference type="InterPro" id="IPR029058">
    <property type="entry name" value="AB_hydrolase_fold"/>
</dbReference>
<dbReference type="EMBL" id="MU853980">
    <property type="protein sequence ID" value="KAK3934538.1"/>
    <property type="molecule type" value="Genomic_DNA"/>
</dbReference>
<dbReference type="InterPro" id="IPR018202">
    <property type="entry name" value="Ser_caboxypep_ser_AS"/>
</dbReference>
<keyword evidence="2 6" id="KW-0121">Carboxypeptidase</keyword>
<dbReference type="SUPFAM" id="SSF53474">
    <property type="entry name" value="alpha/beta-Hydrolases"/>
    <property type="match status" value="1"/>
</dbReference>
<feature type="chain" id="PRO_5042667611" description="Carboxypeptidase" evidence="6">
    <location>
        <begin position="20"/>
        <end position="601"/>
    </location>
</feature>
<dbReference type="Proteomes" id="UP001303473">
    <property type="component" value="Unassembled WGS sequence"/>
</dbReference>
<dbReference type="GO" id="GO:0004185">
    <property type="term" value="F:serine-type carboxypeptidase activity"/>
    <property type="evidence" value="ECO:0007669"/>
    <property type="project" value="UniProtKB-UniRule"/>
</dbReference>
<dbReference type="PANTHER" id="PTHR11802:SF479">
    <property type="entry name" value="CARBOXYPEPTIDASE"/>
    <property type="match status" value="1"/>
</dbReference>
<dbReference type="PRINTS" id="PR00724">
    <property type="entry name" value="CRBOXYPTASEC"/>
</dbReference>
<evidence type="ECO:0000256" key="6">
    <source>
        <dbReference type="RuleBase" id="RU361156"/>
    </source>
</evidence>
<dbReference type="Gene3D" id="3.40.50.1820">
    <property type="entry name" value="alpha/beta hydrolase"/>
    <property type="match status" value="1"/>
</dbReference>
<dbReference type="AlphaFoldDB" id="A0AAN6MYF7"/>
<dbReference type="GO" id="GO:0006508">
    <property type="term" value="P:proteolysis"/>
    <property type="evidence" value="ECO:0007669"/>
    <property type="project" value="UniProtKB-KW"/>
</dbReference>
<protein>
    <recommendedName>
        <fullName evidence="6">Carboxypeptidase</fullName>
        <ecNumber evidence="6">3.4.16.-</ecNumber>
    </recommendedName>
</protein>
<organism evidence="7 8">
    <name type="scientific">Diplogelasinospora grovesii</name>
    <dbReference type="NCBI Taxonomy" id="303347"/>
    <lineage>
        <taxon>Eukaryota</taxon>
        <taxon>Fungi</taxon>
        <taxon>Dikarya</taxon>
        <taxon>Ascomycota</taxon>
        <taxon>Pezizomycotina</taxon>
        <taxon>Sordariomycetes</taxon>
        <taxon>Sordariomycetidae</taxon>
        <taxon>Sordariales</taxon>
        <taxon>Diplogelasinosporaceae</taxon>
        <taxon>Diplogelasinospora</taxon>
    </lineage>
</organism>
<evidence type="ECO:0000256" key="1">
    <source>
        <dbReference type="ARBA" id="ARBA00009431"/>
    </source>
</evidence>
<dbReference type="PANTHER" id="PTHR11802">
    <property type="entry name" value="SERINE PROTEASE FAMILY S10 SERINE CARBOXYPEPTIDASE"/>
    <property type="match status" value="1"/>
</dbReference>
<comment type="similarity">
    <text evidence="1 6">Belongs to the peptidase S10 family.</text>
</comment>
<sequence>MKFLNTLLSLLLTAGVASAFDTNYIRGLTRGRRQAQAKVTSSSSQLRPRQVTQSPFYTANTTNFFVNGTTLPDVNFDLGESYAGQLPVGGSSDGNLFFWFWPTTNPDQPKEILLWLNGGPGCSSLLGLLQENGPVSWGAGTYKPVRNNFSWHRLTNVVWVDQPIGTGFSTGTVTAMNEDDVAKQFMGFWKNLMDTFGMQGYDVYIAGESYAGMYCPYIASHFLDANDTTYYNVKGMQINDPVISDYAVSTFAPTSYMVDYWSNVFPLNDTARAQLRNMSASCGYDDFLNTYLTFPPPGPQPAVAPGYYPNGTDFRTECDTGSFLQDAISWLNPAFDMYQITQMLPMPDSVLGIPAGSDVYLPNGLFIGEQTYFNRTDVKQAIHAPVDVDWAICANNVFVEDNDASDPSSFRALPSVIDRTGNVIIAHGMNDVVLIANGTLLAIQNMTWGGKLGFQNIPSDPLFVPRHPFDDSASMSGQGVLGTTHTERGLTWNLVMLTGHMVPTGQPAVAFRQIEFLLGRVNSLSSTQPLSIYPNEMQPSATSIGGPVGPILGRAAVMDQSGVGGGKASSAMRLTMGGSGGLSCSWQILTASTAGAIIAGL</sequence>
<keyword evidence="4 6" id="KW-0378">Hydrolase</keyword>